<dbReference type="InterPro" id="IPR035892">
    <property type="entry name" value="C2_domain_sf"/>
</dbReference>
<dbReference type="PROSITE" id="PS50004">
    <property type="entry name" value="C2"/>
    <property type="match status" value="1"/>
</dbReference>
<gene>
    <name evidence="6" type="ORF">LTLLF_156160</name>
</gene>
<dbReference type="GO" id="GO:0005509">
    <property type="term" value="F:calcium ion binding"/>
    <property type="evidence" value="ECO:0007669"/>
    <property type="project" value="TreeGrafter"/>
</dbReference>
<evidence type="ECO:0000256" key="2">
    <source>
        <dbReference type="ARBA" id="ARBA00006996"/>
    </source>
</evidence>
<dbReference type="EMBL" id="JAATJU010022565">
    <property type="protein sequence ID" value="KAH0510259.1"/>
    <property type="molecule type" value="Genomic_DNA"/>
</dbReference>
<organism evidence="6 7">
    <name type="scientific">Microtus ochrogaster</name>
    <name type="common">Prairie vole</name>
    <dbReference type="NCBI Taxonomy" id="79684"/>
    <lineage>
        <taxon>Eukaryota</taxon>
        <taxon>Metazoa</taxon>
        <taxon>Chordata</taxon>
        <taxon>Craniata</taxon>
        <taxon>Vertebrata</taxon>
        <taxon>Euteleostomi</taxon>
        <taxon>Mammalia</taxon>
        <taxon>Eutheria</taxon>
        <taxon>Euarchontoglires</taxon>
        <taxon>Glires</taxon>
        <taxon>Rodentia</taxon>
        <taxon>Myomorpha</taxon>
        <taxon>Muroidea</taxon>
        <taxon>Cricetidae</taxon>
        <taxon>Arvicolinae</taxon>
        <taxon>Microtus</taxon>
    </lineage>
</organism>
<keyword evidence="4" id="KW-0472">Membrane</keyword>
<evidence type="ECO:0000256" key="1">
    <source>
        <dbReference type="ARBA" id="ARBA00004370"/>
    </source>
</evidence>
<dbReference type="Gene3D" id="2.60.40.150">
    <property type="entry name" value="C2 domain"/>
    <property type="match status" value="1"/>
</dbReference>
<dbReference type="Pfam" id="PF00168">
    <property type="entry name" value="C2"/>
    <property type="match status" value="1"/>
</dbReference>
<evidence type="ECO:0000259" key="5">
    <source>
        <dbReference type="PROSITE" id="PS50004"/>
    </source>
</evidence>
<dbReference type="GO" id="GO:0070382">
    <property type="term" value="C:exocytic vesicle"/>
    <property type="evidence" value="ECO:0007669"/>
    <property type="project" value="TreeGrafter"/>
</dbReference>
<evidence type="ECO:0000256" key="3">
    <source>
        <dbReference type="ARBA" id="ARBA00022737"/>
    </source>
</evidence>
<dbReference type="GO" id="GO:0005886">
    <property type="term" value="C:plasma membrane"/>
    <property type="evidence" value="ECO:0007669"/>
    <property type="project" value="TreeGrafter"/>
</dbReference>
<keyword evidence="3" id="KW-0677">Repeat</keyword>
<sequence length="138" mass="15434">MEAAPVTPVILPALPSMGTRLTVVTPEIKAQADMQCEPAEKSIGLAETCSPLVKLHLLPDERHFHQSKTKRETCSPQFDEDFIFQVSSRSVPQRVLKFSVYHVNKQRKHQLLGHVLFLLKNEDPARGPPLHHLEGPGS</sequence>
<name>A0A8J6GGU8_MICOH</name>
<dbReference type="GO" id="GO:0030276">
    <property type="term" value="F:clathrin binding"/>
    <property type="evidence" value="ECO:0007669"/>
    <property type="project" value="TreeGrafter"/>
</dbReference>
<dbReference type="SUPFAM" id="SSF49562">
    <property type="entry name" value="C2 domain (Calcium/lipid-binding domain, CaLB)"/>
    <property type="match status" value="1"/>
</dbReference>
<dbReference type="GO" id="GO:0017156">
    <property type="term" value="P:calcium-ion regulated exocytosis"/>
    <property type="evidence" value="ECO:0007669"/>
    <property type="project" value="TreeGrafter"/>
</dbReference>
<accession>A0A8J6GGU8</accession>
<dbReference type="Proteomes" id="UP000710432">
    <property type="component" value="Unassembled WGS sequence"/>
</dbReference>
<protein>
    <submittedName>
        <fullName evidence="6">Synaptotagmin-15</fullName>
    </submittedName>
</protein>
<dbReference type="AlphaFoldDB" id="A0A8J6GGU8"/>
<dbReference type="GO" id="GO:0005544">
    <property type="term" value="F:calcium-dependent phospholipid binding"/>
    <property type="evidence" value="ECO:0007669"/>
    <property type="project" value="TreeGrafter"/>
</dbReference>
<dbReference type="GO" id="GO:0001786">
    <property type="term" value="F:phosphatidylserine binding"/>
    <property type="evidence" value="ECO:0007669"/>
    <property type="project" value="TreeGrafter"/>
</dbReference>
<dbReference type="GO" id="GO:0000149">
    <property type="term" value="F:SNARE binding"/>
    <property type="evidence" value="ECO:0007669"/>
    <property type="project" value="TreeGrafter"/>
</dbReference>
<comment type="subcellular location">
    <subcellularLocation>
        <location evidence="1">Membrane</location>
    </subcellularLocation>
</comment>
<comment type="caution">
    <text evidence="6">The sequence shown here is derived from an EMBL/GenBank/DDBJ whole genome shotgun (WGS) entry which is preliminary data.</text>
</comment>
<evidence type="ECO:0000313" key="6">
    <source>
        <dbReference type="EMBL" id="KAH0510259.1"/>
    </source>
</evidence>
<dbReference type="SMART" id="SM00239">
    <property type="entry name" value="C2"/>
    <property type="match status" value="1"/>
</dbReference>
<proteinExistence type="inferred from homology"/>
<dbReference type="InterPro" id="IPR000008">
    <property type="entry name" value="C2_dom"/>
</dbReference>
<comment type="similarity">
    <text evidence="2">Belongs to the synaptotagmin family.</text>
</comment>
<evidence type="ECO:0000313" key="7">
    <source>
        <dbReference type="Proteomes" id="UP000710432"/>
    </source>
</evidence>
<reference evidence="6" key="1">
    <citation type="submission" date="2020-03" db="EMBL/GenBank/DDBJ databases">
        <title>Studies in the Genomics of Life Span.</title>
        <authorList>
            <person name="Glass D."/>
        </authorList>
    </citation>
    <scope>NUCLEOTIDE SEQUENCE</scope>
    <source>
        <strain evidence="6">LTLLF</strain>
        <tissue evidence="6">Muscle</tissue>
    </source>
</reference>
<dbReference type="PANTHER" id="PTHR10024:SF234">
    <property type="entry name" value="SYNAPTOTAGMIN-15-RELATED"/>
    <property type="match status" value="1"/>
</dbReference>
<dbReference type="PANTHER" id="PTHR10024">
    <property type="entry name" value="SYNAPTOTAGMIN"/>
    <property type="match status" value="1"/>
</dbReference>
<feature type="domain" description="C2" evidence="5">
    <location>
        <begin position="5"/>
        <end position="132"/>
    </location>
</feature>
<evidence type="ECO:0000256" key="4">
    <source>
        <dbReference type="ARBA" id="ARBA00023136"/>
    </source>
</evidence>